<dbReference type="SUPFAM" id="SSF103473">
    <property type="entry name" value="MFS general substrate transporter"/>
    <property type="match status" value="1"/>
</dbReference>
<evidence type="ECO:0000256" key="6">
    <source>
        <dbReference type="ARBA" id="ARBA00023136"/>
    </source>
</evidence>
<reference evidence="8" key="1">
    <citation type="submission" date="2015-06" db="UniProtKB">
        <authorList>
            <consortium name="EnsemblPlants"/>
        </authorList>
    </citation>
    <scope>IDENTIFICATION</scope>
</reference>
<dbReference type="InterPro" id="IPR020846">
    <property type="entry name" value="MFS_dom"/>
</dbReference>
<dbReference type="CDD" id="cd17361">
    <property type="entry name" value="MFS_STP"/>
    <property type="match status" value="1"/>
</dbReference>
<evidence type="ECO:0000259" key="7">
    <source>
        <dbReference type="PROSITE" id="PS50850"/>
    </source>
</evidence>
<dbReference type="PANTHER" id="PTHR23500:SF371">
    <property type="entry name" value="OS07G0206600 PROTEIN"/>
    <property type="match status" value="1"/>
</dbReference>
<dbReference type="InterPro" id="IPR044778">
    <property type="entry name" value="MFS_STP/MST-like_plant"/>
</dbReference>
<dbReference type="InterPro" id="IPR005828">
    <property type="entry name" value="MFS_sugar_transport-like"/>
</dbReference>
<evidence type="ECO:0000256" key="1">
    <source>
        <dbReference type="ARBA" id="ARBA00004141"/>
    </source>
</evidence>
<evidence type="ECO:0000256" key="4">
    <source>
        <dbReference type="ARBA" id="ARBA00022692"/>
    </source>
</evidence>
<keyword evidence="3" id="KW-0813">Transport</keyword>
<dbReference type="EnsemblPlants" id="EMT10861">
    <property type="protein sequence ID" value="EMT10861"/>
    <property type="gene ID" value="F775_22101"/>
</dbReference>
<keyword evidence="4" id="KW-0812">Transmembrane</keyword>
<keyword evidence="6" id="KW-0472">Membrane</keyword>
<name>M8BA40_AEGTA</name>
<proteinExistence type="inferred from homology"/>
<evidence type="ECO:0000256" key="2">
    <source>
        <dbReference type="ARBA" id="ARBA00010992"/>
    </source>
</evidence>
<evidence type="ECO:0000256" key="5">
    <source>
        <dbReference type="ARBA" id="ARBA00022989"/>
    </source>
</evidence>
<dbReference type="GO" id="GO:0015145">
    <property type="term" value="F:monosaccharide transmembrane transporter activity"/>
    <property type="evidence" value="ECO:0007669"/>
    <property type="project" value="InterPro"/>
</dbReference>
<sequence>MAGGFVAADGKTGHRQFKGKITWYVWICGIIAATCGLMFGYDIGISGGVTAMDDFLVRFFPTVYARKHRAKENNYCKFDDQRLQLFTSSLYLAALVTSLGASMACTRFGRKRTMQAASVFQQFTGINAIMFYAPVLFQTMGFESNASLLSAVVTGGVNVISTLVSIILVDKIGRRKLLLEACVQMLIAQVTVGGIMWVQVKDNNNPSHSWALAIVVLICVYVSSFAWSWGPMGWLIPSETFPLATRTAGFSCAVSANMFFTFVIAQAFLSMMCTMRAFIFFFFAICIVLMGLFVLTLLPETKGVPIDEMVDRVWRRHWFWKRFFADADEAKINNC</sequence>
<evidence type="ECO:0000256" key="3">
    <source>
        <dbReference type="ARBA" id="ARBA00022448"/>
    </source>
</evidence>
<comment type="subcellular location">
    <subcellularLocation>
        <location evidence="1">Membrane</location>
        <topology evidence="1">Multi-pass membrane protein</topology>
    </subcellularLocation>
</comment>
<dbReference type="AlphaFoldDB" id="M8BA40"/>
<dbReference type="InterPro" id="IPR036259">
    <property type="entry name" value="MFS_trans_sf"/>
</dbReference>
<dbReference type="InterPro" id="IPR005829">
    <property type="entry name" value="Sugar_transporter_CS"/>
</dbReference>
<dbReference type="InterPro" id="IPR045262">
    <property type="entry name" value="STP/PLT_plant"/>
</dbReference>
<dbReference type="PANTHER" id="PTHR23500">
    <property type="entry name" value="SOLUTE CARRIER FAMILY 2, FACILITATED GLUCOSE TRANSPORTER"/>
    <property type="match status" value="1"/>
</dbReference>
<accession>M8BA40</accession>
<protein>
    <submittedName>
        <fullName evidence="8">Sugar transport protein 13</fullName>
    </submittedName>
</protein>
<comment type="similarity">
    <text evidence="2">Belongs to the major facilitator superfamily. Sugar transporter (TC 2.A.1.1) family.</text>
</comment>
<dbReference type="ExpressionAtlas" id="M8BA40">
    <property type="expression patterns" value="baseline"/>
</dbReference>
<feature type="domain" description="Major facilitator superfamily (MFS) profile" evidence="7">
    <location>
        <begin position="1"/>
        <end position="302"/>
    </location>
</feature>
<keyword evidence="5" id="KW-1133">Transmembrane helix</keyword>
<dbReference type="PROSITE" id="PS00216">
    <property type="entry name" value="SUGAR_TRANSPORT_1"/>
    <property type="match status" value="1"/>
</dbReference>
<organism evidence="8">
    <name type="scientific">Aegilops tauschii</name>
    <name type="common">Tausch's goatgrass</name>
    <name type="synonym">Aegilops squarrosa</name>
    <dbReference type="NCBI Taxonomy" id="37682"/>
    <lineage>
        <taxon>Eukaryota</taxon>
        <taxon>Viridiplantae</taxon>
        <taxon>Streptophyta</taxon>
        <taxon>Embryophyta</taxon>
        <taxon>Tracheophyta</taxon>
        <taxon>Spermatophyta</taxon>
        <taxon>Magnoliopsida</taxon>
        <taxon>Liliopsida</taxon>
        <taxon>Poales</taxon>
        <taxon>Poaceae</taxon>
        <taxon>BOP clade</taxon>
        <taxon>Pooideae</taxon>
        <taxon>Triticodae</taxon>
        <taxon>Triticeae</taxon>
        <taxon>Triticinae</taxon>
        <taxon>Aegilops</taxon>
    </lineage>
</organism>
<dbReference type="PROSITE" id="PS50850">
    <property type="entry name" value="MFS"/>
    <property type="match status" value="1"/>
</dbReference>
<dbReference type="Pfam" id="PF00083">
    <property type="entry name" value="Sugar_tr"/>
    <property type="match status" value="1"/>
</dbReference>
<dbReference type="GO" id="GO:0016020">
    <property type="term" value="C:membrane"/>
    <property type="evidence" value="ECO:0007669"/>
    <property type="project" value="UniProtKB-SubCell"/>
</dbReference>
<dbReference type="Gene3D" id="1.20.1250.20">
    <property type="entry name" value="MFS general substrate transporter like domains"/>
    <property type="match status" value="2"/>
</dbReference>
<evidence type="ECO:0000313" key="8">
    <source>
        <dbReference type="EnsemblPlants" id="EMT10861"/>
    </source>
</evidence>